<dbReference type="EMBL" id="BLTE01000012">
    <property type="protein sequence ID" value="GFK94847.1"/>
    <property type="molecule type" value="Genomic_DNA"/>
</dbReference>
<dbReference type="InterPro" id="IPR025714">
    <property type="entry name" value="Methyltranfer_dom"/>
</dbReference>
<comment type="caution">
    <text evidence="2">The sequence shown here is derived from an EMBL/GenBank/DDBJ whole genome shotgun (WGS) entry which is preliminary data.</text>
</comment>
<sequence>MHQPLLDRSNVLFDKSFTGGGPRHSRVQWDDANRQYLRFAEIYRSIPSHQCSILDIGCGNGEFLLFLNYMGFTGSYTGVDIHEPLLQEARATYPGYEFLHRDMLTQHIEQHDIVIMSGVFNLNIGQDMDFVKSFISKMYDLCKFKTIFNAISTHVNLQEETMYYIDPAEIMNFAIQTLSPKVELRHGYLPFNFTVAIEKSPVWCSLPRTNQADSQG</sequence>
<evidence type="ECO:0000313" key="2">
    <source>
        <dbReference type="EMBL" id="GFK94847.1"/>
    </source>
</evidence>
<dbReference type="Gene3D" id="3.40.50.150">
    <property type="entry name" value="Vaccinia Virus protein VP39"/>
    <property type="match status" value="1"/>
</dbReference>
<organism evidence="2 3">
    <name type="scientific">Fundidesulfovibrio magnetotacticus</name>
    <dbReference type="NCBI Taxonomy" id="2730080"/>
    <lineage>
        <taxon>Bacteria</taxon>
        <taxon>Pseudomonadati</taxon>
        <taxon>Thermodesulfobacteriota</taxon>
        <taxon>Desulfovibrionia</taxon>
        <taxon>Desulfovibrionales</taxon>
        <taxon>Desulfovibrionaceae</taxon>
        <taxon>Fundidesulfovibrio</taxon>
    </lineage>
</organism>
<proteinExistence type="predicted"/>
<dbReference type="RefSeq" id="WP_173085314.1">
    <property type="nucleotide sequence ID" value="NZ_BLTE01000012.1"/>
</dbReference>
<dbReference type="Pfam" id="PF13847">
    <property type="entry name" value="Methyltransf_31"/>
    <property type="match status" value="1"/>
</dbReference>
<feature type="domain" description="Methyltransferase" evidence="1">
    <location>
        <begin position="49"/>
        <end position="155"/>
    </location>
</feature>
<dbReference type="AlphaFoldDB" id="A0A6V8LYX4"/>
<protein>
    <recommendedName>
        <fullName evidence="1">Methyltransferase domain-containing protein</fullName>
    </recommendedName>
</protein>
<dbReference type="CDD" id="cd02440">
    <property type="entry name" value="AdoMet_MTases"/>
    <property type="match status" value="1"/>
</dbReference>
<reference evidence="2 3" key="1">
    <citation type="submission" date="2020-04" db="EMBL/GenBank/DDBJ databases">
        <authorList>
            <consortium name="Desulfovibrio sp. FSS-1 genome sequencing consortium"/>
            <person name="Shimoshige H."/>
            <person name="Kobayashi H."/>
            <person name="Maekawa T."/>
        </authorList>
    </citation>
    <scope>NUCLEOTIDE SEQUENCE [LARGE SCALE GENOMIC DNA]</scope>
    <source>
        <strain evidence="2 3">SIID29052-01</strain>
    </source>
</reference>
<gene>
    <name evidence="2" type="ORF">NNJEOMEG_02695</name>
</gene>
<dbReference type="SUPFAM" id="SSF53335">
    <property type="entry name" value="S-adenosyl-L-methionine-dependent methyltransferases"/>
    <property type="match status" value="1"/>
</dbReference>
<accession>A0A6V8LYX4</accession>
<name>A0A6V8LYX4_9BACT</name>
<dbReference type="Proteomes" id="UP000494245">
    <property type="component" value="Unassembled WGS sequence"/>
</dbReference>
<evidence type="ECO:0000259" key="1">
    <source>
        <dbReference type="Pfam" id="PF13847"/>
    </source>
</evidence>
<reference evidence="2 3" key="2">
    <citation type="submission" date="2020-05" db="EMBL/GenBank/DDBJ databases">
        <title>Draft genome sequence of Desulfovibrio sp. strainFSS-1.</title>
        <authorList>
            <person name="Shimoshige H."/>
            <person name="Kobayashi H."/>
            <person name="Maekawa T."/>
        </authorList>
    </citation>
    <scope>NUCLEOTIDE SEQUENCE [LARGE SCALE GENOMIC DNA]</scope>
    <source>
        <strain evidence="2 3">SIID29052-01</strain>
    </source>
</reference>
<dbReference type="InterPro" id="IPR029063">
    <property type="entry name" value="SAM-dependent_MTases_sf"/>
</dbReference>
<evidence type="ECO:0000313" key="3">
    <source>
        <dbReference type="Proteomes" id="UP000494245"/>
    </source>
</evidence>
<keyword evidence="3" id="KW-1185">Reference proteome</keyword>